<accession>A0A0F9GSI8</accession>
<keyword evidence="1" id="KW-0233">DNA recombination</keyword>
<dbReference type="PROSITE" id="PS51898">
    <property type="entry name" value="TYR_RECOMBINASE"/>
    <property type="match status" value="1"/>
</dbReference>
<dbReference type="InterPro" id="IPR002104">
    <property type="entry name" value="Integrase_catalytic"/>
</dbReference>
<comment type="caution">
    <text evidence="3">The sequence shown here is derived from an EMBL/GenBank/DDBJ whole genome shotgun (WGS) entry which is preliminary data.</text>
</comment>
<evidence type="ECO:0000313" key="3">
    <source>
        <dbReference type="EMBL" id="KKM01750.1"/>
    </source>
</evidence>
<name>A0A0F9GSI8_9ZZZZ</name>
<evidence type="ECO:0000256" key="1">
    <source>
        <dbReference type="ARBA" id="ARBA00023172"/>
    </source>
</evidence>
<gene>
    <name evidence="3" type="ORF">LCGC14_1791300</name>
</gene>
<sequence length="439" mass="51398">MAYIQKINVKYHDKEAGSICELPALYTEKGVVISHIRYLAWYSSKSESWKERSIFSLKLLLTYIDVVPNFENSTLLLKGFTKALLVGTIDYDKMDDELGLYWKARKPRDANNILFHITHYSDFLALQEGFDSSRINPFRKATSYEERLNWCAYYHKHANVFLNHLSNQNDAAFNAKRVRFIDRLLEPKINNEKAMKFPDEHFEKLLYIGMVKGSTPDYKSQAMTMLLNYGGLRKSELFHLYVSDITLHPIYRDEALVRVYHPEIGRSPDSSFANRREYLLESTFYKPRNTYRLSERLYAGWKSPLLTNKDGYFEVIFNPPEKAKEFLISWVNYLKYQRVEPAKTDTHPFAFTNSTGAPETIKNFQRIHKRAVKKIGLEVQKELGTTEHGHRHAYGYRARQLGLSQVEIQKAMHHKSSLSCLVYIQPTSEDIRSKMREIK</sequence>
<feature type="domain" description="Tyr recombinase" evidence="2">
    <location>
        <begin position="193"/>
        <end position="436"/>
    </location>
</feature>
<dbReference type="SUPFAM" id="SSF56349">
    <property type="entry name" value="DNA breaking-rejoining enzymes"/>
    <property type="match status" value="1"/>
</dbReference>
<dbReference type="GO" id="GO:0003677">
    <property type="term" value="F:DNA binding"/>
    <property type="evidence" value="ECO:0007669"/>
    <property type="project" value="InterPro"/>
</dbReference>
<proteinExistence type="predicted"/>
<evidence type="ECO:0000259" key="2">
    <source>
        <dbReference type="PROSITE" id="PS51898"/>
    </source>
</evidence>
<dbReference type="CDD" id="cd00397">
    <property type="entry name" value="DNA_BRE_C"/>
    <property type="match status" value="1"/>
</dbReference>
<dbReference type="GO" id="GO:0006310">
    <property type="term" value="P:DNA recombination"/>
    <property type="evidence" value="ECO:0007669"/>
    <property type="project" value="UniProtKB-KW"/>
</dbReference>
<dbReference type="AlphaFoldDB" id="A0A0F9GSI8"/>
<dbReference type="NCBIfam" id="NF040693">
    <property type="entry name" value="recomb_GmtY"/>
    <property type="match status" value="1"/>
</dbReference>
<organism evidence="3">
    <name type="scientific">marine sediment metagenome</name>
    <dbReference type="NCBI Taxonomy" id="412755"/>
    <lineage>
        <taxon>unclassified sequences</taxon>
        <taxon>metagenomes</taxon>
        <taxon>ecological metagenomes</taxon>
    </lineage>
</organism>
<dbReference type="EMBL" id="LAZR01017111">
    <property type="protein sequence ID" value="KKM01750.1"/>
    <property type="molecule type" value="Genomic_DNA"/>
</dbReference>
<dbReference type="GO" id="GO:0015074">
    <property type="term" value="P:DNA integration"/>
    <property type="evidence" value="ECO:0007669"/>
    <property type="project" value="InterPro"/>
</dbReference>
<dbReference type="InterPro" id="IPR011010">
    <property type="entry name" value="DNA_brk_join_enz"/>
</dbReference>
<dbReference type="InterPro" id="IPR013762">
    <property type="entry name" value="Integrase-like_cat_sf"/>
</dbReference>
<dbReference type="Gene3D" id="1.10.443.10">
    <property type="entry name" value="Intergrase catalytic core"/>
    <property type="match status" value="1"/>
</dbReference>
<protein>
    <recommendedName>
        <fullName evidence="2">Tyr recombinase domain-containing protein</fullName>
    </recommendedName>
</protein>
<reference evidence="3" key="1">
    <citation type="journal article" date="2015" name="Nature">
        <title>Complex archaea that bridge the gap between prokaryotes and eukaryotes.</title>
        <authorList>
            <person name="Spang A."/>
            <person name="Saw J.H."/>
            <person name="Jorgensen S.L."/>
            <person name="Zaremba-Niedzwiedzka K."/>
            <person name="Martijn J."/>
            <person name="Lind A.E."/>
            <person name="van Eijk R."/>
            <person name="Schleper C."/>
            <person name="Guy L."/>
            <person name="Ettema T.J."/>
        </authorList>
    </citation>
    <scope>NUCLEOTIDE SEQUENCE</scope>
</reference>